<keyword evidence="4" id="KW-0106">Calcium</keyword>
<keyword evidence="3" id="KW-0677">Repeat</keyword>
<dbReference type="Pfam" id="PF23409">
    <property type="entry name" value="Beta-prop_EML"/>
    <property type="match status" value="3"/>
</dbReference>
<dbReference type="FunFam" id="2.130.10.10:FF:000320">
    <property type="entry name" value="echinoderm microtubule-associated protein-like 6"/>
    <property type="match status" value="2"/>
</dbReference>
<evidence type="ECO:0000313" key="8">
    <source>
        <dbReference type="Proteomes" id="UP000664859"/>
    </source>
</evidence>
<dbReference type="PROSITE" id="PS50222">
    <property type="entry name" value="EF_HAND_2"/>
    <property type="match status" value="1"/>
</dbReference>
<evidence type="ECO:0000256" key="2">
    <source>
        <dbReference type="ARBA" id="ARBA00022574"/>
    </source>
</evidence>
<dbReference type="InterPro" id="IPR055439">
    <property type="entry name" value="Beta-prop_EML_1st"/>
</dbReference>
<dbReference type="EMBL" id="JAFCMP010000009">
    <property type="protein sequence ID" value="KAG5192222.1"/>
    <property type="molecule type" value="Genomic_DNA"/>
</dbReference>
<dbReference type="InterPro" id="IPR055442">
    <property type="entry name" value="Beta-prop_EML-like_2nd"/>
</dbReference>
<dbReference type="SUPFAM" id="SSF50978">
    <property type="entry name" value="WD40 repeat-like"/>
    <property type="match status" value="3"/>
</dbReference>
<dbReference type="InterPro" id="IPR050630">
    <property type="entry name" value="WD_repeat_EMAP"/>
</dbReference>
<name>A0A836CMU8_9STRA</name>
<dbReference type="Gene3D" id="2.130.10.10">
    <property type="entry name" value="YVTN repeat-like/Quinoprotein amine dehydrogenase"/>
    <property type="match status" value="5"/>
</dbReference>
<protein>
    <submittedName>
        <fullName evidence="7">WD40-repeat-containing domain protein</fullName>
    </submittedName>
</protein>
<dbReference type="Pfam" id="PF23414">
    <property type="entry name" value="Beta-prop_EML_2"/>
    <property type="match status" value="2"/>
</dbReference>
<feature type="non-terminal residue" evidence="7">
    <location>
        <position position="2141"/>
    </location>
</feature>
<dbReference type="InterPro" id="IPR002048">
    <property type="entry name" value="EF_hand_dom"/>
</dbReference>
<evidence type="ECO:0000259" key="6">
    <source>
        <dbReference type="PROSITE" id="PS50222"/>
    </source>
</evidence>
<dbReference type="SUPFAM" id="SSF50998">
    <property type="entry name" value="Quinoprotein alcohol dehydrogenase-like"/>
    <property type="match status" value="2"/>
</dbReference>
<feature type="repeat" description="WD" evidence="5">
    <location>
        <begin position="2104"/>
        <end position="2133"/>
    </location>
</feature>
<sequence length="2141" mass="225840">MLESLQACSHVSAQHWSSRGTLDFCCQVVLHATLGKFEGVSVEAVSSLWRAFIETAPCFAVTEQELTTLLTVLVQEVSGHLNATDATSAAASWAADLFTLWSQNVPPQSDRLLTDCNGLTCIDALEVIMAVLFVSKMTLEEKLSFAIRILQRELVHFIFNCLDLDGNNMLDLEEFTIGFKSVEGGLAKARGAAPLDDQSLMSLATSWFESMAHNEVYISRSTFKEFAMGEAGTARLVLDAFAQPNAHTKGRASTSDTSSSIVLSGTTAPSPGDEFMAVKPWLGAIVAPSQVPAPVSLAPGQGLVLEWVHGYRGQTSGNALQYLSRNQIVYPAAAVGVVFDVEARKQQFWTAHKDDVLCIAVSPSKKLVATGEQAAKPKICVWNPDTLSAVITLVGFHKRGVTALAFTCDGAKLVSVGLDDSNSIAIYGLLQNSAGILLTTSRGNQSMLHDLRCSPYSPHAFAVCRVRHMDLWNMEGGGGVLKWQQAVLRSNAAETFLCGAWTSPQHSVFGTATGQLIQFKGNEAVTAGQGNAVQAHTERATALITGGRDGRVLGWQVLKGTVVVPALWEMDLYASGVLGTLVSRCDAGACSICLSADHARLLIGTLSCQAVEVAAPSTTADNKGTTVKIDVNTLPGRKVIINGHYKGELWGLAAHPSEGEYCTAGDDQTLRVWDVASKRQLCAANLGGAARACAYSPDGALVAVGMGGGGARGGSGKQRCDGAVKVFERSVNGGGQVALRLLHELRDAKQWISDIKFSPDGKTLAVGSHDNCVYLYSVEQQFQRRAKFAKHNSYITHIDFSEDSAHLRSNCGAYELLFSATDTGAQVTRAASLRDTRWATCTCTLGWPVQSIWPPCADGTDIDAVDRSHGRTLLATADDKGKVKLFRHPCVTTGAAFLQFSGHSSHVTNCRSVFQDTHLVSCGGNGHCILQWQLNQAAGVATMEQPSTAALLTMPGSPQPSAVDSDLHGGQLMVSTAAGVGQLPLHGGDEFMAVKPWVGAIVTPSAPKVDLATGATLAQLISACVTQQTELRVGTTSGTVSKEHGQRLQTMRAAVDAQLRGTETGAPRHNCLELEWVHGYRGHDCRNNAVYAADGTVVYHAATLGIVLARNAEGQSSQRFYQGHTNDILSLTLHPNGTLCATGQDGKVPSIQVWSLETLATAASLSGFHRRGVGALAFSDNGTMLASVGMDDDNSIALYNWRAHDGKPVANAKGERSKTLDICFKPGSTGEVITVGVKFIRSYSVQGQVLLGKKVSAGAGAASLTSTCVRYAGPDAVVGTSGGEVYVFSHIKHLELNSNAAGLAQLYAGGKGGVIAIWEIGTGIFAKSTRRTLMSSPLPGSAGSAVRSIYLSPDGSQLLVGTQDCELWEVPVTAAISTGNNTAAGLKDCEEPLVRGHHSGELWGLAAHPSEGEYCTAGDDQTLRVWDVASKRQLCAANLGGAARACAYSPDGALVAVGMGGGGARGGSGKQRCDGAVKVFERSVNGGGQVALRLLHELRDAKQWISDIKFSPDGKTLAVGSHDNCVYLYSVEQQFQRRAKFAKHNSYITHTDFSEDSAHLRSNCGAYELLFSATDTGAQVTRAASLRDTRWATCTCTLGWPVQGIWPPCADGTDINAVDRSHGGTLLATADDMGKVKLFQYPCVKSAEFLPYGGHSSHVTSCRFTAGDDCLITCGGNDKCIVQWRHIMSAPESEAEHTLNPGLLVESNDSSTGISGGGDMFMATRPWIAAIKAPSALMPEVSHAPAVGVELEWVHGFSCQGTRNSVHYTVAGDIVYPAATLGVLLGTNSPSCSQRFLKGHTGKSLYCFSADKQYIATGQVGRRPTVRVWDAARGVQLAVLEGQHSNGICALAFSPDGRRLATVGDDPSHCVAQYLDAGGAWSSVKLEAAGNGDKNRVLWAHWVEAAQPKGATSDTCDTMSLATGGVKHVTFWSRAGSELKGRKGVVGSSNVVQALPCAATLAAGTSSPMLVTGTSAGELMTWGSKNEVTRTVQAHAGAVLALCGIENGGLASGGKDGVVKLWSSSLGQLCELALAGIPGTVISNHAKRALVVGTQGCEIFEVVVEVSPAGAGHTLKAKLLHGGQPLTCGHGRGELWGLDMAPENPDLADLYVTAGDDATVRVWSMAERRLIAMATVGDAVR</sequence>
<organism evidence="7 8">
    <name type="scientific">Tribonema minus</name>
    <dbReference type="NCBI Taxonomy" id="303371"/>
    <lineage>
        <taxon>Eukaryota</taxon>
        <taxon>Sar</taxon>
        <taxon>Stramenopiles</taxon>
        <taxon>Ochrophyta</taxon>
        <taxon>PX clade</taxon>
        <taxon>Xanthophyceae</taxon>
        <taxon>Tribonematales</taxon>
        <taxon>Tribonemataceae</taxon>
        <taxon>Tribonema</taxon>
    </lineage>
</organism>
<feature type="repeat" description="WD" evidence="5">
    <location>
        <begin position="745"/>
        <end position="786"/>
    </location>
</feature>
<feature type="repeat" description="WD" evidence="5">
    <location>
        <begin position="642"/>
        <end position="683"/>
    </location>
</feature>
<dbReference type="Proteomes" id="UP000664859">
    <property type="component" value="Unassembled WGS sequence"/>
</dbReference>
<dbReference type="Gene3D" id="1.10.238.10">
    <property type="entry name" value="EF-hand"/>
    <property type="match status" value="1"/>
</dbReference>
<evidence type="ECO:0000256" key="3">
    <source>
        <dbReference type="ARBA" id="ARBA00022737"/>
    </source>
</evidence>
<dbReference type="PANTHER" id="PTHR13720:SF33">
    <property type="entry name" value="HELP DOMAIN-CONTAINING PROTEIN"/>
    <property type="match status" value="1"/>
</dbReference>
<dbReference type="InterPro" id="IPR036322">
    <property type="entry name" value="WD40_repeat_dom_sf"/>
</dbReference>
<dbReference type="InterPro" id="IPR011047">
    <property type="entry name" value="Quinoprotein_ADH-like_sf"/>
</dbReference>
<keyword evidence="8" id="KW-1185">Reference proteome</keyword>
<dbReference type="InterPro" id="IPR018247">
    <property type="entry name" value="EF_Hand_1_Ca_BS"/>
</dbReference>
<keyword evidence="2 5" id="KW-0853">WD repeat</keyword>
<dbReference type="GO" id="GO:0008017">
    <property type="term" value="F:microtubule binding"/>
    <property type="evidence" value="ECO:0007669"/>
    <property type="project" value="TreeGrafter"/>
</dbReference>
<dbReference type="PROSITE" id="PS50082">
    <property type="entry name" value="WD_REPEATS_2"/>
    <property type="match status" value="5"/>
</dbReference>
<dbReference type="Pfam" id="PF03451">
    <property type="entry name" value="HELP"/>
    <property type="match status" value="3"/>
</dbReference>
<evidence type="ECO:0000313" key="7">
    <source>
        <dbReference type="EMBL" id="KAG5192222.1"/>
    </source>
</evidence>
<dbReference type="PANTHER" id="PTHR13720">
    <property type="entry name" value="WD-40 REPEAT PROTEIN"/>
    <property type="match status" value="1"/>
</dbReference>
<dbReference type="SUPFAM" id="SSF47473">
    <property type="entry name" value="EF-hand"/>
    <property type="match status" value="1"/>
</dbReference>
<dbReference type="InterPro" id="IPR015943">
    <property type="entry name" value="WD40/YVTN_repeat-like_dom_sf"/>
</dbReference>
<feature type="repeat" description="WD" evidence="5">
    <location>
        <begin position="1498"/>
        <end position="1539"/>
    </location>
</feature>
<evidence type="ECO:0000256" key="4">
    <source>
        <dbReference type="ARBA" id="ARBA00022837"/>
    </source>
</evidence>
<dbReference type="OrthoDB" id="47802at2759"/>
<feature type="domain" description="EF-hand" evidence="6">
    <location>
        <begin position="150"/>
        <end position="185"/>
    </location>
</feature>
<gene>
    <name evidence="7" type="ORF">JKP88DRAFT_173785</name>
</gene>
<evidence type="ECO:0000256" key="5">
    <source>
        <dbReference type="PROSITE-ProRule" id="PRU00221"/>
    </source>
</evidence>
<dbReference type="PROSITE" id="PS00018">
    <property type="entry name" value="EF_HAND_1"/>
    <property type="match status" value="1"/>
</dbReference>
<feature type="repeat" description="WD" evidence="5">
    <location>
        <begin position="1395"/>
        <end position="1436"/>
    </location>
</feature>
<accession>A0A836CMU8</accession>
<dbReference type="InterPro" id="IPR005108">
    <property type="entry name" value="HELP"/>
</dbReference>
<dbReference type="SMART" id="SM00320">
    <property type="entry name" value="WD40"/>
    <property type="match status" value="20"/>
</dbReference>
<comment type="similarity">
    <text evidence="1">Belongs to the WD repeat EMAP family.</text>
</comment>
<dbReference type="InterPro" id="IPR011992">
    <property type="entry name" value="EF-hand-dom_pair"/>
</dbReference>
<dbReference type="GO" id="GO:0005509">
    <property type="term" value="F:calcium ion binding"/>
    <property type="evidence" value="ECO:0007669"/>
    <property type="project" value="InterPro"/>
</dbReference>
<reference evidence="7" key="1">
    <citation type="submission" date="2021-02" db="EMBL/GenBank/DDBJ databases">
        <title>First Annotated Genome of the Yellow-green Alga Tribonema minus.</title>
        <authorList>
            <person name="Mahan K.M."/>
        </authorList>
    </citation>
    <scope>NUCLEOTIDE SEQUENCE</scope>
    <source>
        <strain evidence="7">UTEX B ZZ1240</strain>
    </source>
</reference>
<proteinExistence type="inferred from homology"/>
<dbReference type="InterPro" id="IPR001680">
    <property type="entry name" value="WD40_rpt"/>
</dbReference>
<evidence type="ECO:0000256" key="1">
    <source>
        <dbReference type="ARBA" id="ARBA00006489"/>
    </source>
</evidence>
<comment type="caution">
    <text evidence="7">The sequence shown here is derived from an EMBL/GenBank/DDBJ whole genome shotgun (WGS) entry which is preliminary data.</text>
</comment>